<dbReference type="InterPro" id="IPR052045">
    <property type="entry name" value="Sulfur_Carrier/Prot_Modifier"/>
</dbReference>
<dbReference type="EMBL" id="JBHUDJ010000003">
    <property type="protein sequence ID" value="MFD1587622.1"/>
    <property type="molecule type" value="Genomic_DNA"/>
</dbReference>
<keyword evidence="2" id="KW-1185">Reference proteome</keyword>
<dbReference type="InterPro" id="IPR012675">
    <property type="entry name" value="Beta-grasp_dom_sf"/>
</dbReference>
<dbReference type="PANTHER" id="PTHR38031:SF1">
    <property type="entry name" value="SULFUR CARRIER PROTEIN CYSO"/>
    <property type="match status" value="1"/>
</dbReference>
<dbReference type="InterPro" id="IPR003749">
    <property type="entry name" value="ThiS/MoaD-like"/>
</dbReference>
<dbReference type="PANTHER" id="PTHR38031">
    <property type="entry name" value="SULFUR CARRIER PROTEIN SLR0821-RELATED"/>
    <property type="match status" value="1"/>
</dbReference>
<comment type="caution">
    <text evidence="1">The sequence shown here is derived from an EMBL/GenBank/DDBJ whole genome shotgun (WGS) entry which is preliminary data.</text>
</comment>
<dbReference type="RefSeq" id="WP_247372545.1">
    <property type="nucleotide sequence ID" value="NZ_JALLGV010000001.1"/>
</dbReference>
<sequence>MQITFACYATIRDAIGQKSLHREVTKGTTVGDALTTLADEFDDLGPLLFDSSGELRANVNVLVNDENVRTLDGPATVLSDGDTVGIAPGVAGGSASNVHGKARGAWA</sequence>
<dbReference type="Gene3D" id="3.10.20.30">
    <property type="match status" value="1"/>
</dbReference>
<dbReference type="InterPro" id="IPR016155">
    <property type="entry name" value="Mopterin_synth/thiamin_S_b"/>
</dbReference>
<evidence type="ECO:0000313" key="2">
    <source>
        <dbReference type="Proteomes" id="UP001597119"/>
    </source>
</evidence>
<dbReference type="AlphaFoldDB" id="A0ABD6CEH1"/>
<dbReference type="NCBIfam" id="TIGR01687">
    <property type="entry name" value="moaD_arch"/>
    <property type="match status" value="1"/>
</dbReference>
<dbReference type="Proteomes" id="UP001597119">
    <property type="component" value="Unassembled WGS sequence"/>
</dbReference>
<dbReference type="Pfam" id="PF02597">
    <property type="entry name" value="ThiS"/>
    <property type="match status" value="1"/>
</dbReference>
<proteinExistence type="predicted"/>
<evidence type="ECO:0000313" key="1">
    <source>
        <dbReference type="EMBL" id="MFD1587622.1"/>
    </source>
</evidence>
<dbReference type="NCBIfam" id="NF041918">
    <property type="entry name" value="SAMP1"/>
    <property type="match status" value="1"/>
</dbReference>
<reference evidence="1 2" key="1">
    <citation type="journal article" date="2019" name="Int. J. Syst. Evol. Microbiol.">
        <title>The Global Catalogue of Microorganisms (GCM) 10K type strain sequencing project: providing services to taxonomists for standard genome sequencing and annotation.</title>
        <authorList>
            <consortium name="The Broad Institute Genomics Platform"/>
            <consortium name="The Broad Institute Genome Sequencing Center for Infectious Disease"/>
            <person name="Wu L."/>
            <person name="Ma J."/>
        </authorList>
    </citation>
    <scope>NUCLEOTIDE SEQUENCE [LARGE SCALE GENOMIC DNA]</scope>
    <source>
        <strain evidence="1 2">CGMCC 1.12125</strain>
    </source>
</reference>
<gene>
    <name evidence="1" type="ORF">ACFR9U_11555</name>
</gene>
<organism evidence="1 2">
    <name type="scientific">Halorientalis brevis</name>
    <dbReference type="NCBI Taxonomy" id="1126241"/>
    <lineage>
        <taxon>Archaea</taxon>
        <taxon>Methanobacteriati</taxon>
        <taxon>Methanobacteriota</taxon>
        <taxon>Stenosarchaea group</taxon>
        <taxon>Halobacteria</taxon>
        <taxon>Halobacteriales</taxon>
        <taxon>Haloarculaceae</taxon>
        <taxon>Halorientalis</taxon>
    </lineage>
</organism>
<accession>A0ABD6CEH1</accession>
<dbReference type="InterPro" id="IPR054834">
    <property type="entry name" value="SAMP1_3"/>
</dbReference>
<protein>
    <submittedName>
        <fullName evidence="1">Ubiquitin-like small modifier protein 1</fullName>
    </submittedName>
</protein>
<dbReference type="SUPFAM" id="SSF54285">
    <property type="entry name" value="MoaD/ThiS"/>
    <property type="match status" value="1"/>
</dbReference>
<dbReference type="InterPro" id="IPR010038">
    <property type="entry name" value="MoaD_arc-typ"/>
</dbReference>
<name>A0ABD6CEH1_9EURY</name>